<comment type="caution">
    <text evidence="3">The sequence shown here is derived from an EMBL/GenBank/DDBJ whole genome shotgun (WGS) entry which is preliminary data.</text>
</comment>
<dbReference type="PATRIC" id="fig|1280950.3.peg.1641"/>
<evidence type="ECO:0000313" key="4">
    <source>
        <dbReference type="Proteomes" id="UP000025171"/>
    </source>
</evidence>
<dbReference type="Pfam" id="PF00042">
    <property type="entry name" value="Globin"/>
    <property type="match status" value="1"/>
</dbReference>
<dbReference type="GO" id="GO:0005344">
    <property type="term" value="F:oxygen carrier activity"/>
    <property type="evidence" value="ECO:0007669"/>
    <property type="project" value="UniProtKB-KW"/>
</dbReference>
<keyword evidence="1" id="KW-0561">Oxygen transport</keyword>
<accession>A0A059FQJ0</accession>
<keyword evidence="1" id="KW-0408">Iron</keyword>
<dbReference type="GO" id="GO:0020037">
    <property type="term" value="F:heme binding"/>
    <property type="evidence" value="ECO:0007669"/>
    <property type="project" value="InterPro"/>
</dbReference>
<dbReference type="Gene3D" id="1.10.490.10">
    <property type="entry name" value="Globins"/>
    <property type="match status" value="1"/>
</dbReference>
<evidence type="ECO:0000256" key="1">
    <source>
        <dbReference type="RuleBase" id="RU000356"/>
    </source>
</evidence>
<dbReference type="GO" id="GO:0019825">
    <property type="term" value="F:oxygen binding"/>
    <property type="evidence" value="ECO:0007669"/>
    <property type="project" value="InterPro"/>
</dbReference>
<dbReference type="InterPro" id="IPR012292">
    <property type="entry name" value="Globin/Proto"/>
</dbReference>
<keyword evidence="1" id="KW-0349">Heme</keyword>
<dbReference type="AlphaFoldDB" id="A0A059FQJ0"/>
<dbReference type="InterPro" id="IPR000971">
    <property type="entry name" value="Globin"/>
</dbReference>
<protein>
    <recommendedName>
        <fullName evidence="2">Globin domain-containing protein</fullName>
    </recommendedName>
</protein>
<dbReference type="InterPro" id="IPR009050">
    <property type="entry name" value="Globin-like_sf"/>
</dbReference>
<feature type="domain" description="Globin" evidence="2">
    <location>
        <begin position="24"/>
        <end position="124"/>
    </location>
</feature>
<comment type="similarity">
    <text evidence="1">Belongs to the globin family.</text>
</comment>
<dbReference type="InterPro" id="IPR044399">
    <property type="entry name" value="Mb-like_M"/>
</dbReference>
<dbReference type="eggNOG" id="COG1017">
    <property type="taxonomic scope" value="Bacteria"/>
</dbReference>
<evidence type="ECO:0000313" key="3">
    <source>
        <dbReference type="EMBL" id="KCZ92919.1"/>
    </source>
</evidence>
<dbReference type="OrthoDB" id="7594567at2"/>
<reference evidence="3 4" key="1">
    <citation type="journal article" date="2014" name="Antonie Van Leeuwenhoek">
        <title>Hyphomonas beringensis sp. nov. and Hyphomonas chukchiensis sp. nov., isolated from surface seawater of the Bering Sea and Chukchi Sea.</title>
        <authorList>
            <person name="Li C."/>
            <person name="Lai Q."/>
            <person name="Li G."/>
            <person name="Dong C."/>
            <person name="Wang J."/>
            <person name="Liao Y."/>
            <person name="Shao Z."/>
        </authorList>
    </citation>
    <scope>NUCLEOTIDE SEQUENCE [LARGE SCALE GENOMIC DNA]</scope>
    <source>
        <strain evidence="3 4">MHS-2</strain>
    </source>
</reference>
<dbReference type="CDD" id="cd01040">
    <property type="entry name" value="Mb-like"/>
    <property type="match status" value="1"/>
</dbReference>
<sequence length="131" mass="14057">MTDAEIILNSLDALATREGDPAAAVYARLFKAHPEFEQLFLMDTDGGVRGSMLQQGFECLIDAAEGGNMAAVLLSAERVNHESYGVPENLFDAFFVAIRDTVQAAMGADWSSEADAAWTRLLARTTTLAAA</sequence>
<gene>
    <name evidence="3" type="ORF">HJO_08187</name>
</gene>
<evidence type="ECO:0000259" key="2">
    <source>
        <dbReference type="Pfam" id="PF00042"/>
    </source>
</evidence>
<dbReference type="EMBL" id="ARYK01000003">
    <property type="protein sequence ID" value="KCZ92919.1"/>
    <property type="molecule type" value="Genomic_DNA"/>
</dbReference>
<dbReference type="RefSeq" id="WP_035615888.1">
    <property type="nucleotide sequence ID" value="NZ_ARYK01000003.1"/>
</dbReference>
<dbReference type="Proteomes" id="UP000025171">
    <property type="component" value="Unassembled WGS sequence"/>
</dbReference>
<proteinExistence type="inferred from homology"/>
<organism evidence="3 4">
    <name type="scientific">Hyphomonas johnsonii MHS-2</name>
    <dbReference type="NCBI Taxonomy" id="1280950"/>
    <lineage>
        <taxon>Bacteria</taxon>
        <taxon>Pseudomonadati</taxon>
        <taxon>Pseudomonadota</taxon>
        <taxon>Alphaproteobacteria</taxon>
        <taxon>Hyphomonadales</taxon>
        <taxon>Hyphomonadaceae</taxon>
        <taxon>Hyphomonas</taxon>
    </lineage>
</organism>
<dbReference type="SUPFAM" id="SSF46458">
    <property type="entry name" value="Globin-like"/>
    <property type="match status" value="1"/>
</dbReference>
<dbReference type="STRING" id="1280950.HJO_08187"/>
<keyword evidence="1" id="KW-0813">Transport</keyword>
<keyword evidence="4" id="KW-1185">Reference proteome</keyword>
<name>A0A059FQJ0_9PROT</name>
<keyword evidence="1" id="KW-0479">Metal-binding</keyword>